<dbReference type="Proteomes" id="UP001651158">
    <property type="component" value="Unassembled WGS sequence"/>
</dbReference>
<evidence type="ECO:0000313" key="2">
    <source>
        <dbReference type="Proteomes" id="UP001651158"/>
    </source>
</evidence>
<accession>A0ABR4Q3J4</accession>
<sequence>MSLLDIILSDTLPIEEIVDFVWSSTIDDYRQSLFEDSNHPLALIADCSNEKYTPQVVNKSASGMLCHQFQFYLTTLVLTRYYVFPLFRN</sequence>
<reference evidence="1 2" key="1">
    <citation type="journal article" date="2022" name="Front. Cell. Infect. Microbiol.">
        <title>The Genomes of Two Strains of Taenia crassiceps the Animal Model for the Study of Human Cysticercosis.</title>
        <authorList>
            <person name="Bobes R.J."/>
            <person name="Estrada K."/>
            <person name="Rios-Valencia D.G."/>
            <person name="Calderon-Gallegos A."/>
            <person name="de la Torre P."/>
            <person name="Carrero J.C."/>
            <person name="Sanchez-Flores A."/>
            <person name="Laclette J.P."/>
        </authorList>
    </citation>
    <scope>NUCLEOTIDE SEQUENCE [LARGE SCALE GENOMIC DNA]</scope>
    <source>
        <strain evidence="1">WFUcys</strain>
    </source>
</reference>
<gene>
    <name evidence="1" type="ORF">TcWFU_002253</name>
</gene>
<dbReference type="EMBL" id="JAKROA010000013">
    <property type="protein sequence ID" value="KAL5104220.1"/>
    <property type="molecule type" value="Genomic_DNA"/>
</dbReference>
<proteinExistence type="predicted"/>
<name>A0ABR4Q3J4_9CEST</name>
<organism evidence="1 2">
    <name type="scientific">Taenia crassiceps</name>
    <dbReference type="NCBI Taxonomy" id="6207"/>
    <lineage>
        <taxon>Eukaryota</taxon>
        <taxon>Metazoa</taxon>
        <taxon>Spiralia</taxon>
        <taxon>Lophotrochozoa</taxon>
        <taxon>Platyhelminthes</taxon>
        <taxon>Cestoda</taxon>
        <taxon>Eucestoda</taxon>
        <taxon>Cyclophyllidea</taxon>
        <taxon>Taeniidae</taxon>
        <taxon>Taenia</taxon>
    </lineage>
</organism>
<keyword evidence="2" id="KW-1185">Reference proteome</keyword>
<protein>
    <submittedName>
        <fullName evidence="1">Uncharacterized protein</fullName>
    </submittedName>
</protein>
<comment type="caution">
    <text evidence="1">The sequence shown here is derived from an EMBL/GenBank/DDBJ whole genome shotgun (WGS) entry which is preliminary data.</text>
</comment>
<evidence type="ECO:0000313" key="1">
    <source>
        <dbReference type="EMBL" id="KAL5104220.1"/>
    </source>
</evidence>